<feature type="transmembrane region" description="Helical" evidence="12">
    <location>
        <begin position="426"/>
        <end position="447"/>
    </location>
</feature>
<feature type="domain" description="Flagellar M-ring N-terminal" evidence="13">
    <location>
        <begin position="42"/>
        <end position="216"/>
    </location>
</feature>
<dbReference type="GO" id="GO:0071973">
    <property type="term" value="P:bacterial-type flagellum-dependent cell motility"/>
    <property type="evidence" value="ECO:0007669"/>
    <property type="project" value="InterPro"/>
</dbReference>
<evidence type="ECO:0000256" key="1">
    <source>
        <dbReference type="ARBA" id="ARBA00004117"/>
    </source>
</evidence>
<proteinExistence type="inferred from homology"/>
<dbReference type="PANTHER" id="PTHR30046">
    <property type="entry name" value="FLAGELLAR M-RING PROTEIN"/>
    <property type="match status" value="1"/>
</dbReference>
<evidence type="ECO:0000256" key="10">
    <source>
        <dbReference type="SAM" id="Coils"/>
    </source>
</evidence>
<dbReference type="NCBIfam" id="TIGR00206">
    <property type="entry name" value="fliF"/>
    <property type="match status" value="1"/>
</dbReference>
<dbReference type="PRINTS" id="PR01009">
    <property type="entry name" value="FLGMRINGFLIF"/>
</dbReference>
<sequence>MEKYLQQLRDWWKNLDKSKKRNYIVLLISIIVLIVFFSILLSRKNYEFFIGGLDQANAGNIVTRLEEMGIEYKVDDFGNIYVANQNVAELRMKLASEGSLGYNLQGYELLQNQGFGATSYDKQVNYQIALEGELSRSIASMEPVQSARVHLVIPPRTYYQVGESPKPSASVLLVLNPGMSVSSNQIKGIINLVAGAVAGLQPENVKVVDNFSNDLSAQVAVGEDISSADTKFQLKAEIEKYYKQKVESGLQSVFGLGNVVVVPEIELNWQKLEEEQRKVEPVVDENGIILSQQTKTEQSSSSPSSGGVPGVDSNIPPYTYQTPTSTGNYYSSSDVITNYDVNEIYKKTIEDKNGEISNKSITLFIDFQNSKVEDNQELRSQIKTAIATAVGAPEDNISLVDIQFNRDLEAMRADIEYQLQQRRQRITNIVIAIIVIAFLMMLVILIARARRARKASQLVEERKRQLESRVEEAMKERGVEVEEVSPEQERLREITTLAENNPDEVADIIKSWLKTR</sequence>
<dbReference type="InterPro" id="IPR006182">
    <property type="entry name" value="FliF_N_dom"/>
</dbReference>
<evidence type="ECO:0000256" key="9">
    <source>
        <dbReference type="PIRNR" id="PIRNR004862"/>
    </source>
</evidence>
<evidence type="ECO:0000256" key="6">
    <source>
        <dbReference type="ARBA" id="ARBA00022989"/>
    </source>
</evidence>
<dbReference type="Proteomes" id="UP000236199">
    <property type="component" value="Unassembled WGS sequence"/>
</dbReference>
<dbReference type="InterPro" id="IPR013556">
    <property type="entry name" value="Flag_M-ring_C"/>
</dbReference>
<keyword evidence="6 12" id="KW-1133">Transmembrane helix</keyword>
<dbReference type="Pfam" id="PF01514">
    <property type="entry name" value="YscJ_FliF"/>
    <property type="match status" value="1"/>
</dbReference>
<dbReference type="EMBL" id="AZRM01000064">
    <property type="protein sequence ID" value="PNR97454.1"/>
    <property type="molecule type" value="Genomic_DNA"/>
</dbReference>
<feature type="region of interest" description="Disordered" evidence="11">
    <location>
        <begin position="291"/>
        <end position="317"/>
    </location>
</feature>
<feature type="domain" description="Flagellar M-ring C-terminal" evidence="14">
    <location>
        <begin position="250"/>
        <end position="404"/>
    </location>
</feature>
<dbReference type="InterPro" id="IPR000067">
    <property type="entry name" value="FlgMring_FliF"/>
</dbReference>
<dbReference type="InterPro" id="IPR045851">
    <property type="entry name" value="AMP-bd_C_sf"/>
</dbReference>
<dbReference type="InterPro" id="IPR043427">
    <property type="entry name" value="YscJ/FliF"/>
</dbReference>
<evidence type="ECO:0000259" key="13">
    <source>
        <dbReference type="Pfam" id="PF01514"/>
    </source>
</evidence>
<gene>
    <name evidence="15" type="ORF">X928_09885</name>
</gene>
<feature type="coiled-coil region" evidence="10">
    <location>
        <begin position="449"/>
        <end position="483"/>
    </location>
</feature>
<evidence type="ECO:0000313" key="16">
    <source>
        <dbReference type="Proteomes" id="UP000236199"/>
    </source>
</evidence>
<dbReference type="GO" id="GO:0005886">
    <property type="term" value="C:plasma membrane"/>
    <property type="evidence" value="ECO:0007669"/>
    <property type="project" value="UniProtKB-SubCell"/>
</dbReference>
<dbReference type="OrthoDB" id="43135at2"/>
<dbReference type="GO" id="GO:0003774">
    <property type="term" value="F:cytoskeletal motor activity"/>
    <property type="evidence" value="ECO:0007669"/>
    <property type="project" value="InterPro"/>
</dbReference>
<dbReference type="Gene3D" id="3.30.300.30">
    <property type="match status" value="1"/>
</dbReference>
<reference evidence="15 16" key="1">
    <citation type="submission" date="2013-12" db="EMBL/GenBank/DDBJ databases">
        <title>Comparative genomics of Petrotoga isolates.</title>
        <authorList>
            <person name="Nesbo C.L."/>
            <person name="Charchuk R."/>
            <person name="Chow K."/>
        </authorList>
    </citation>
    <scope>NUCLEOTIDE SEQUENCE [LARGE SCALE GENOMIC DNA]</scope>
    <source>
        <strain evidence="15 16">DSM 10691</strain>
    </source>
</reference>
<keyword evidence="7 12" id="KW-0472">Membrane</keyword>
<keyword evidence="16" id="KW-1185">Reference proteome</keyword>
<keyword evidence="5 12" id="KW-0812">Transmembrane</keyword>
<keyword evidence="4" id="KW-1003">Cell membrane</keyword>
<organism evidence="15 16">
    <name type="scientific">Petrotoga miotherma DSM 10691</name>
    <dbReference type="NCBI Taxonomy" id="1434326"/>
    <lineage>
        <taxon>Bacteria</taxon>
        <taxon>Thermotogati</taxon>
        <taxon>Thermotogota</taxon>
        <taxon>Thermotogae</taxon>
        <taxon>Petrotogales</taxon>
        <taxon>Petrotogaceae</taxon>
        <taxon>Petrotoga</taxon>
    </lineage>
</organism>
<evidence type="ECO:0000256" key="7">
    <source>
        <dbReference type="ARBA" id="ARBA00023136"/>
    </source>
</evidence>
<comment type="function">
    <text evidence="9">The M ring may be actively involved in energy transduction.</text>
</comment>
<evidence type="ECO:0000256" key="12">
    <source>
        <dbReference type="SAM" id="Phobius"/>
    </source>
</evidence>
<evidence type="ECO:0000313" key="15">
    <source>
        <dbReference type="EMBL" id="PNR97454.1"/>
    </source>
</evidence>
<evidence type="ECO:0000256" key="4">
    <source>
        <dbReference type="ARBA" id="ARBA00022475"/>
    </source>
</evidence>
<dbReference type="PIRSF" id="PIRSF004862">
    <property type="entry name" value="FliF"/>
    <property type="match status" value="1"/>
</dbReference>
<comment type="subcellular location">
    <subcellularLocation>
        <location evidence="1 9">Bacterial flagellum basal body</location>
    </subcellularLocation>
    <subcellularLocation>
        <location evidence="2">Cell membrane</location>
        <topology evidence="2">Multi-pass membrane protein</topology>
    </subcellularLocation>
</comment>
<evidence type="ECO:0000259" key="14">
    <source>
        <dbReference type="Pfam" id="PF08345"/>
    </source>
</evidence>
<keyword evidence="10" id="KW-0175">Coiled coil</keyword>
<dbReference type="RefSeq" id="WP_103079528.1">
    <property type="nucleotide sequence ID" value="NZ_AZRM01000064.1"/>
</dbReference>
<feature type="transmembrane region" description="Helical" evidence="12">
    <location>
        <begin position="21"/>
        <end position="41"/>
    </location>
</feature>
<name>A0A2K1P3V6_9BACT</name>
<dbReference type="PANTHER" id="PTHR30046:SF0">
    <property type="entry name" value="FLAGELLAR M-RING PROTEIN"/>
    <property type="match status" value="1"/>
</dbReference>
<evidence type="ECO:0000256" key="2">
    <source>
        <dbReference type="ARBA" id="ARBA00004651"/>
    </source>
</evidence>
<comment type="similarity">
    <text evidence="3 9">Belongs to the FliF family.</text>
</comment>
<comment type="caution">
    <text evidence="15">The sequence shown here is derived from an EMBL/GenBank/DDBJ whole genome shotgun (WGS) entry which is preliminary data.</text>
</comment>
<keyword evidence="8 9" id="KW-0975">Bacterial flagellum</keyword>
<evidence type="ECO:0000256" key="5">
    <source>
        <dbReference type="ARBA" id="ARBA00022692"/>
    </source>
</evidence>
<dbReference type="GO" id="GO:0009431">
    <property type="term" value="C:bacterial-type flagellum basal body, MS ring"/>
    <property type="evidence" value="ECO:0007669"/>
    <property type="project" value="InterPro"/>
</dbReference>
<dbReference type="AlphaFoldDB" id="A0A2K1P3V6"/>
<dbReference type="Pfam" id="PF08345">
    <property type="entry name" value="YscJ_FliF_C"/>
    <property type="match status" value="1"/>
</dbReference>
<evidence type="ECO:0000256" key="11">
    <source>
        <dbReference type="SAM" id="MobiDB-lite"/>
    </source>
</evidence>
<evidence type="ECO:0000256" key="3">
    <source>
        <dbReference type="ARBA" id="ARBA00007971"/>
    </source>
</evidence>
<protein>
    <recommendedName>
        <fullName evidence="9">Flagellar M-ring protein</fullName>
    </recommendedName>
</protein>
<evidence type="ECO:0000256" key="8">
    <source>
        <dbReference type="ARBA" id="ARBA00023143"/>
    </source>
</evidence>
<accession>A0A2K1P3V6</accession>